<evidence type="ECO:0000313" key="2">
    <source>
        <dbReference type="EMBL" id="HDM90490.1"/>
    </source>
</evidence>
<dbReference type="AlphaFoldDB" id="A0A7C1BC62"/>
<dbReference type="EMBL" id="DRBW01000180">
    <property type="protein sequence ID" value="HDM90490.1"/>
    <property type="molecule type" value="Genomic_DNA"/>
</dbReference>
<feature type="transmembrane region" description="Helical" evidence="1">
    <location>
        <begin position="204"/>
        <end position="225"/>
    </location>
</feature>
<feature type="transmembrane region" description="Helical" evidence="1">
    <location>
        <begin position="75"/>
        <end position="95"/>
    </location>
</feature>
<feature type="transmembrane region" description="Helical" evidence="1">
    <location>
        <begin position="107"/>
        <end position="127"/>
    </location>
</feature>
<organism evidence="2">
    <name type="scientific">candidate division WOR-3 bacterium</name>
    <dbReference type="NCBI Taxonomy" id="2052148"/>
    <lineage>
        <taxon>Bacteria</taxon>
        <taxon>Bacteria division WOR-3</taxon>
    </lineage>
</organism>
<keyword evidence="1" id="KW-1133">Transmembrane helix</keyword>
<feature type="transmembrane region" description="Helical" evidence="1">
    <location>
        <begin position="51"/>
        <end position="68"/>
    </location>
</feature>
<reference evidence="2" key="1">
    <citation type="journal article" date="2020" name="mSystems">
        <title>Genome- and Community-Level Interaction Insights into Carbon Utilization and Element Cycling Functions of Hydrothermarchaeota in Hydrothermal Sediment.</title>
        <authorList>
            <person name="Zhou Z."/>
            <person name="Liu Y."/>
            <person name="Xu W."/>
            <person name="Pan J."/>
            <person name="Luo Z.H."/>
            <person name="Li M."/>
        </authorList>
    </citation>
    <scope>NUCLEOTIDE SEQUENCE [LARGE SCALE GENOMIC DNA]</scope>
    <source>
        <strain evidence="2">HyVt-237</strain>
    </source>
</reference>
<protein>
    <recommendedName>
        <fullName evidence="3">Cytochrome c assembly protein domain-containing protein</fullName>
    </recommendedName>
</protein>
<keyword evidence="1" id="KW-0472">Membrane</keyword>
<keyword evidence="1" id="KW-0812">Transmembrane</keyword>
<gene>
    <name evidence="2" type="ORF">ENG67_04710</name>
</gene>
<sequence>MEVNVARVGLVFYFLYFLWGRRGFLIAGAVLNCLYFPFLFVNLGALVLPGLRELLAVTALLFSVLLYFRKKDTLFMRFLPMLILSLSLVLTEGGLHSPMDFIPERSLFILFFGASLSFYLMTGSLSLHRVLRGAEETGEFDRYSRYGLFFLGFSLVFGGISDLRIYGSPFLWDPRVLLVVGLFLYYATLHRLRLEGKSGLIRHYLYVFGMLILAYALLGALYSPVSYRLI</sequence>
<dbReference type="Proteomes" id="UP000885931">
    <property type="component" value="Unassembled WGS sequence"/>
</dbReference>
<comment type="caution">
    <text evidence="2">The sequence shown here is derived from an EMBL/GenBank/DDBJ whole genome shotgun (WGS) entry which is preliminary data.</text>
</comment>
<evidence type="ECO:0008006" key="3">
    <source>
        <dbReference type="Google" id="ProtNLM"/>
    </source>
</evidence>
<name>A0A7C1BC62_UNCW3</name>
<feature type="transmembrane region" description="Helical" evidence="1">
    <location>
        <begin position="148"/>
        <end position="166"/>
    </location>
</feature>
<evidence type="ECO:0000256" key="1">
    <source>
        <dbReference type="SAM" id="Phobius"/>
    </source>
</evidence>
<accession>A0A7C1BC62</accession>
<feature type="transmembrane region" description="Helical" evidence="1">
    <location>
        <begin position="172"/>
        <end position="192"/>
    </location>
</feature>
<proteinExistence type="predicted"/>